<proteinExistence type="predicted"/>
<protein>
    <recommendedName>
        <fullName evidence="5">Secreted protein</fullName>
    </recommendedName>
</protein>
<evidence type="ECO:0008006" key="5">
    <source>
        <dbReference type="Google" id="ProtNLM"/>
    </source>
</evidence>
<sequence>MILAPLLMRCLMVGMAARMRVSSVMFCLSSRGTLRSARRSTRFPSRSAAVRSPTLFFAIVATARVPRDPHDDTARQRAATWIASRGSAPLAAEPSDRAGGHAATRPARRSGTAGVEGNARRMAGRTREREDGAAAHNIVSECGEELELWLRRREGTG</sequence>
<accession>A0AAV5C4T4</accession>
<name>A0AAV5C4T4_ELECO</name>
<feature type="region of interest" description="Disordered" evidence="1">
    <location>
        <begin position="82"/>
        <end position="136"/>
    </location>
</feature>
<evidence type="ECO:0000256" key="1">
    <source>
        <dbReference type="SAM" id="MobiDB-lite"/>
    </source>
</evidence>
<reference evidence="3" key="1">
    <citation type="journal article" date="2018" name="DNA Res.">
        <title>Multiple hybrid de novo genome assembly of finger millet, an orphan allotetraploid crop.</title>
        <authorList>
            <person name="Hatakeyama M."/>
            <person name="Aluri S."/>
            <person name="Balachadran M.T."/>
            <person name="Sivarajan S.R."/>
            <person name="Patrignani A."/>
            <person name="Gruter S."/>
            <person name="Poveda L."/>
            <person name="Shimizu-Inatsugi R."/>
            <person name="Baeten J."/>
            <person name="Francoijs K.J."/>
            <person name="Nataraja K.N."/>
            <person name="Reddy Y.A.N."/>
            <person name="Phadnis S."/>
            <person name="Ravikumar R.L."/>
            <person name="Schlapbach R."/>
            <person name="Sreeman S.M."/>
            <person name="Shimizu K.K."/>
        </authorList>
    </citation>
    <scope>NUCLEOTIDE SEQUENCE</scope>
</reference>
<organism evidence="3 4">
    <name type="scientific">Eleusine coracana subsp. coracana</name>
    <dbReference type="NCBI Taxonomy" id="191504"/>
    <lineage>
        <taxon>Eukaryota</taxon>
        <taxon>Viridiplantae</taxon>
        <taxon>Streptophyta</taxon>
        <taxon>Embryophyta</taxon>
        <taxon>Tracheophyta</taxon>
        <taxon>Spermatophyta</taxon>
        <taxon>Magnoliopsida</taxon>
        <taxon>Liliopsida</taxon>
        <taxon>Poales</taxon>
        <taxon>Poaceae</taxon>
        <taxon>PACMAD clade</taxon>
        <taxon>Chloridoideae</taxon>
        <taxon>Cynodonteae</taxon>
        <taxon>Eleusininae</taxon>
        <taxon>Eleusine</taxon>
    </lineage>
</organism>
<comment type="caution">
    <text evidence="3">The sequence shown here is derived from an EMBL/GenBank/DDBJ whole genome shotgun (WGS) entry which is preliminary data.</text>
</comment>
<dbReference type="Proteomes" id="UP001054889">
    <property type="component" value="Unassembled WGS sequence"/>
</dbReference>
<dbReference type="AlphaFoldDB" id="A0AAV5C4T4"/>
<keyword evidence="2" id="KW-0732">Signal</keyword>
<feature type="chain" id="PRO_5043775174" description="Secreted protein" evidence="2">
    <location>
        <begin position="17"/>
        <end position="157"/>
    </location>
</feature>
<evidence type="ECO:0000313" key="3">
    <source>
        <dbReference type="EMBL" id="GJM92853.1"/>
    </source>
</evidence>
<evidence type="ECO:0000256" key="2">
    <source>
        <dbReference type="SAM" id="SignalP"/>
    </source>
</evidence>
<gene>
    <name evidence="3" type="primary">ga09359</name>
    <name evidence="3" type="ORF">PR202_ga09359</name>
</gene>
<dbReference type="EMBL" id="BQKI01000004">
    <property type="protein sequence ID" value="GJM92853.1"/>
    <property type="molecule type" value="Genomic_DNA"/>
</dbReference>
<reference evidence="3" key="2">
    <citation type="submission" date="2021-12" db="EMBL/GenBank/DDBJ databases">
        <title>Resequencing data analysis of finger millet.</title>
        <authorList>
            <person name="Hatakeyama M."/>
            <person name="Aluri S."/>
            <person name="Balachadran M.T."/>
            <person name="Sivarajan S.R."/>
            <person name="Poveda L."/>
            <person name="Shimizu-Inatsugi R."/>
            <person name="Schlapbach R."/>
            <person name="Sreeman S.M."/>
            <person name="Shimizu K.K."/>
        </authorList>
    </citation>
    <scope>NUCLEOTIDE SEQUENCE</scope>
</reference>
<keyword evidence="4" id="KW-1185">Reference proteome</keyword>
<feature type="signal peptide" evidence="2">
    <location>
        <begin position="1"/>
        <end position="16"/>
    </location>
</feature>
<evidence type="ECO:0000313" key="4">
    <source>
        <dbReference type="Proteomes" id="UP001054889"/>
    </source>
</evidence>